<feature type="region of interest" description="Disordered" evidence="1">
    <location>
        <begin position="70"/>
        <end position="138"/>
    </location>
</feature>
<feature type="compositionally biased region" description="Basic residues" evidence="1">
    <location>
        <begin position="178"/>
        <end position="192"/>
    </location>
</feature>
<gene>
    <name evidence="2" type="ORF">OKIOD_LOCUS6197</name>
</gene>
<feature type="compositionally biased region" description="Basic and acidic residues" evidence="1">
    <location>
        <begin position="234"/>
        <end position="245"/>
    </location>
</feature>
<feature type="compositionally biased region" description="Low complexity" evidence="1">
    <location>
        <begin position="256"/>
        <end position="281"/>
    </location>
</feature>
<accession>A0ABN7SJD1</accession>
<reference evidence="2 3" key="1">
    <citation type="submission" date="2021-04" db="EMBL/GenBank/DDBJ databases">
        <authorList>
            <person name="Bliznina A."/>
        </authorList>
    </citation>
    <scope>NUCLEOTIDE SEQUENCE [LARGE SCALE GENOMIC DNA]</scope>
</reference>
<feature type="region of interest" description="Disordered" evidence="1">
    <location>
        <begin position="25"/>
        <end position="47"/>
    </location>
</feature>
<sequence>MSINDIRAGIPLPVVNHISSQLEANPDTGGIRLQAPKTAEEPYPDYGEKASEAARLFGRISDRVFPIGKSYSQGEFEQGEDEYEWDNSSGEEYLSESEDEPANHQNKPFSDPAGGRMARKSDETFEQDWNRRSKRSAKCFASDVTGSFIEDERNQLSDSDDRRNSSSFASRYKQQRNFPKRRKRPIIRHRYGHYGDEDDNRNGPFYYNERTDEFEYGEPRLVGESSRKVATAVKGERQRRTDGFRPVRFRSRRVGKTPSTTGSVTTPTANNATTPDQIITITDDEDEEQQPTKPRKRVVTPFRLPKGSTTAAESSSGSSSEGEPDEGDPLTNIDNFWG</sequence>
<feature type="region of interest" description="Disordered" evidence="1">
    <location>
        <begin position="150"/>
        <end position="206"/>
    </location>
</feature>
<feature type="compositionally biased region" description="Basic and acidic residues" evidence="1">
    <location>
        <begin position="150"/>
        <end position="164"/>
    </location>
</feature>
<feature type="compositionally biased region" description="Low complexity" evidence="1">
    <location>
        <begin position="307"/>
        <end position="321"/>
    </location>
</feature>
<keyword evidence="3" id="KW-1185">Reference proteome</keyword>
<evidence type="ECO:0000256" key="1">
    <source>
        <dbReference type="SAM" id="MobiDB-lite"/>
    </source>
</evidence>
<proteinExistence type="predicted"/>
<protein>
    <submittedName>
        <fullName evidence="2">Oidioi.mRNA.OKI2018_I69.XSR.g14639.t1.cds</fullName>
    </submittedName>
</protein>
<dbReference type="EMBL" id="OU015569">
    <property type="protein sequence ID" value="CAG5096484.1"/>
    <property type="molecule type" value="Genomic_DNA"/>
</dbReference>
<dbReference type="Proteomes" id="UP001158576">
    <property type="component" value="Chromosome XSR"/>
</dbReference>
<evidence type="ECO:0000313" key="2">
    <source>
        <dbReference type="EMBL" id="CAG5096484.1"/>
    </source>
</evidence>
<evidence type="ECO:0000313" key="3">
    <source>
        <dbReference type="Proteomes" id="UP001158576"/>
    </source>
</evidence>
<feature type="compositionally biased region" description="Basic and acidic residues" evidence="1">
    <location>
        <begin position="119"/>
        <end position="131"/>
    </location>
</feature>
<organism evidence="2 3">
    <name type="scientific">Oikopleura dioica</name>
    <name type="common">Tunicate</name>
    <dbReference type="NCBI Taxonomy" id="34765"/>
    <lineage>
        <taxon>Eukaryota</taxon>
        <taxon>Metazoa</taxon>
        <taxon>Chordata</taxon>
        <taxon>Tunicata</taxon>
        <taxon>Appendicularia</taxon>
        <taxon>Copelata</taxon>
        <taxon>Oikopleuridae</taxon>
        <taxon>Oikopleura</taxon>
    </lineage>
</organism>
<name>A0ABN7SJD1_OIKDI</name>
<feature type="region of interest" description="Disordered" evidence="1">
    <location>
        <begin position="227"/>
        <end position="338"/>
    </location>
</feature>